<accession>A0ABR4SST2</accession>
<reference evidence="1 2" key="1">
    <citation type="submission" date="2012-04" db="EMBL/GenBank/DDBJ databases">
        <title>The Genome Sequence of Bartonella quintana JK 68.</title>
        <authorList>
            <consortium name="The Broad Institute Genome Sequencing Platform"/>
            <consortium name="The Broad Institute Genome Sequencing Center for Infectious Disease"/>
            <person name="Feldgarden M."/>
            <person name="Kirby J."/>
            <person name="Kosoy M."/>
            <person name="Birtles R."/>
            <person name="Probert W.S."/>
            <person name="Chiaraviglio L."/>
            <person name="Walker B."/>
            <person name="Young S.K."/>
            <person name="Zeng Q."/>
            <person name="Gargeya S."/>
            <person name="Fitzgerald M."/>
            <person name="Haas B."/>
            <person name="Abouelleil A."/>
            <person name="Alvarado L."/>
            <person name="Arachchi H.M."/>
            <person name="Berlin A.M."/>
            <person name="Chapman S.B."/>
            <person name="Goldberg J."/>
            <person name="Griggs A."/>
            <person name="Gujja S."/>
            <person name="Hansen M."/>
            <person name="Howarth C."/>
            <person name="Imamovic A."/>
            <person name="Larimer J."/>
            <person name="McCowen C."/>
            <person name="Montmayeur A."/>
            <person name="Murphy C."/>
            <person name="Neiman D."/>
            <person name="Pearson M."/>
            <person name="Priest M."/>
            <person name="Roberts A."/>
            <person name="Saif S."/>
            <person name="Shea T."/>
            <person name="Sisk P."/>
            <person name="Sykes S."/>
            <person name="Wortman J."/>
            <person name="Nusbaum C."/>
            <person name="Birren B."/>
        </authorList>
    </citation>
    <scope>NUCLEOTIDE SEQUENCE [LARGE SCALE GENOMIC DNA]</scope>
    <source>
        <strain evidence="1 2">JK 68</strain>
    </source>
</reference>
<organism evidence="1 2">
    <name type="scientific">Bartonella quintana JK 68</name>
    <dbReference type="NCBI Taxonomy" id="1134503"/>
    <lineage>
        <taxon>Bacteria</taxon>
        <taxon>Pseudomonadati</taxon>
        <taxon>Pseudomonadota</taxon>
        <taxon>Alphaproteobacteria</taxon>
        <taxon>Hyphomicrobiales</taxon>
        <taxon>Bartonellaceae</taxon>
        <taxon>Bartonella</taxon>
    </lineage>
</organism>
<evidence type="ECO:0000313" key="2">
    <source>
        <dbReference type="Proteomes" id="UP000027143"/>
    </source>
</evidence>
<keyword evidence="2" id="KW-1185">Reference proteome</keyword>
<gene>
    <name evidence="1" type="ORF">O7U_00030</name>
</gene>
<dbReference type="Proteomes" id="UP000027143">
    <property type="component" value="Unassembled WGS sequence"/>
</dbReference>
<protein>
    <submittedName>
        <fullName evidence="1">Uncharacterized protein</fullName>
    </submittedName>
</protein>
<name>A0ABR4SST2_BARQI</name>
<sequence length="31" mass="3492">MGVLFMPVDEGEVVFKFVGAELLCIVLFFEI</sequence>
<evidence type="ECO:0000313" key="1">
    <source>
        <dbReference type="EMBL" id="KEC67873.1"/>
    </source>
</evidence>
<dbReference type="EMBL" id="AHPD01000001">
    <property type="protein sequence ID" value="KEC67873.1"/>
    <property type="molecule type" value="Genomic_DNA"/>
</dbReference>
<comment type="caution">
    <text evidence="1">The sequence shown here is derived from an EMBL/GenBank/DDBJ whole genome shotgun (WGS) entry which is preliminary data.</text>
</comment>
<proteinExistence type="predicted"/>